<name>A0ABP0P433_9DINO</name>
<dbReference type="EMBL" id="CAXAMN010022518">
    <property type="protein sequence ID" value="CAK9070531.1"/>
    <property type="molecule type" value="Genomic_DNA"/>
</dbReference>
<dbReference type="EMBL" id="CAXAMN010022507">
    <property type="protein sequence ID" value="CAK9070456.1"/>
    <property type="molecule type" value="Genomic_DNA"/>
</dbReference>
<proteinExistence type="predicted"/>
<evidence type="ECO:0000313" key="3">
    <source>
        <dbReference type="Proteomes" id="UP001642484"/>
    </source>
</evidence>
<comment type="caution">
    <text evidence="2">The sequence shown here is derived from an EMBL/GenBank/DDBJ whole genome shotgun (WGS) entry which is preliminary data.</text>
</comment>
<dbReference type="Proteomes" id="UP001642484">
    <property type="component" value="Unassembled WGS sequence"/>
</dbReference>
<keyword evidence="3" id="KW-1185">Reference proteome</keyword>
<accession>A0ABP0P433</accession>
<evidence type="ECO:0000313" key="2">
    <source>
        <dbReference type="EMBL" id="CAK9070531.1"/>
    </source>
</evidence>
<gene>
    <name evidence="1" type="ORF">CCMP2556_LOCUS34651</name>
    <name evidence="2" type="ORF">CCMP2556_LOCUS34693</name>
</gene>
<protein>
    <submittedName>
        <fullName evidence="2">Uncharacterized protein</fullName>
    </submittedName>
</protein>
<reference evidence="2 3" key="1">
    <citation type="submission" date="2024-02" db="EMBL/GenBank/DDBJ databases">
        <authorList>
            <person name="Chen Y."/>
            <person name="Shah S."/>
            <person name="Dougan E. K."/>
            <person name="Thang M."/>
            <person name="Chan C."/>
        </authorList>
    </citation>
    <scope>NUCLEOTIDE SEQUENCE [LARGE SCALE GENOMIC DNA]</scope>
</reference>
<sequence>MAAQTIIPLFANNSNMAGPSPCSRLLYTIIPSPYTPRTLRDLLRAWVDDLNKLATNWWDLKGSFKRLRPEDVNPEPYKRDHRSPLRDLLFLRGDAKYIRIDPAHTFAIDGVGKSYYASAVVLLTMMGWFGGSNHDERFKNAYSRFMAFCAAHGKSTSIHDFSFKTFKLPVGSLRAYPRGLGKGHDAAILGSWLDQELQQIDVALVAPEFRDMIAVLKWSCAAINRFWRAIYGNGIWLHRTVAAQIVQDGWAWIDGYCTLAALTSKAGILGFQLRPKLHMMGHLLLDLQYDMAKGAEYLNNASVHSTWTDEDFIGRISRISRRTHVLSAARNTLLRALGFYRRQFGNFFDPAYLHNSDS</sequence>
<evidence type="ECO:0000313" key="1">
    <source>
        <dbReference type="EMBL" id="CAK9070456.1"/>
    </source>
</evidence>
<organism evidence="2 3">
    <name type="scientific">Durusdinium trenchii</name>
    <dbReference type="NCBI Taxonomy" id="1381693"/>
    <lineage>
        <taxon>Eukaryota</taxon>
        <taxon>Sar</taxon>
        <taxon>Alveolata</taxon>
        <taxon>Dinophyceae</taxon>
        <taxon>Suessiales</taxon>
        <taxon>Symbiodiniaceae</taxon>
        <taxon>Durusdinium</taxon>
    </lineage>
</organism>